<evidence type="ECO:0008006" key="5">
    <source>
        <dbReference type="Google" id="ProtNLM"/>
    </source>
</evidence>
<feature type="compositionally biased region" description="Low complexity" evidence="1">
    <location>
        <begin position="88"/>
        <end position="104"/>
    </location>
</feature>
<gene>
    <name evidence="3" type="ORF">IAG42_37205</name>
</gene>
<geneLocation type="plasmid" evidence="3 4">
    <name>unnamed2</name>
</geneLocation>
<sequence>MNTTRAVTLAVAALTAALTLSGCGQLQDPASPPPPCPKPVHVAGGDLVPDGARPCLLSTSRPKTGSTRTPSADPNHRPQTDSPKTPGPARKTPTAPKVPAAPKSPSAPKPPAKAPEKVKVPDIKAPAAAPPRSRP</sequence>
<evidence type="ECO:0000256" key="1">
    <source>
        <dbReference type="SAM" id="MobiDB-lite"/>
    </source>
</evidence>
<reference evidence="3 4" key="1">
    <citation type="submission" date="2020-09" db="EMBL/GenBank/DDBJ databases">
        <title>A novel species.</title>
        <authorList>
            <person name="Gao J."/>
        </authorList>
    </citation>
    <scope>NUCLEOTIDE SEQUENCE [LARGE SCALE GENOMIC DNA]</scope>
    <source>
        <strain evidence="3 4">CRXT-Y-14</strain>
        <plasmid evidence="3 4">unnamed2</plasmid>
    </source>
</reference>
<feature type="signal peptide" evidence="2">
    <location>
        <begin position="1"/>
        <end position="26"/>
    </location>
</feature>
<dbReference type="RefSeq" id="WP_188342062.1">
    <property type="nucleotide sequence ID" value="NZ_CP061283.1"/>
</dbReference>
<organism evidence="3 4">
    <name type="scientific">Streptomyces xanthii</name>
    <dbReference type="NCBI Taxonomy" id="2768069"/>
    <lineage>
        <taxon>Bacteria</taxon>
        <taxon>Bacillati</taxon>
        <taxon>Actinomycetota</taxon>
        <taxon>Actinomycetes</taxon>
        <taxon>Kitasatosporales</taxon>
        <taxon>Streptomycetaceae</taxon>
        <taxon>Streptomyces</taxon>
    </lineage>
</organism>
<keyword evidence="2" id="KW-0732">Signal</keyword>
<evidence type="ECO:0000313" key="3">
    <source>
        <dbReference type="EMBL" id="QNS09407.1"/>
    </source>
</evidence>
<dbReference type="PROSITE" id="PS51257">
    <property type="entry name" value="PROKAR_LIPOPROTEIN"/>
    <property type="match status" value="1"/>
</dbReference>
<dbReference type="KEGG" id="sxn:IAG42_37205"/>
<feature type="region of interest" description="Disordered" evidence="1">
    <location>
        <begin position="23"/>
        <end position="135"/>
    </location>
</feature>
<keyword evidence="4" id="KW-1185">Reference proteome</keyword>
<name>A0A7H1BL02_9ACTN</name>
<evidence type="ECO:0000256" key="2">
    <source>
        <dbReference type="SAM" id="SignalP"/>
    </source>
</evidence>
<dbReference type="EMBL" id="CP061283">
    <property type="protein sequence ID" value="QNS09407.1"/>
    <property type="molecule type" value="Genomic_DNA"/>
</dbReference>
<feature type="compositionally biased region" description="Low complexity" evidence="1">
    <location>
        <begin position="125"/>
        <end position="135"/>
    </location>
</feature>
<accession>A0A7H1BL02</accession>
<feature type="chain" id="PRO_5029011533" description="Proline-rich protein" evidence="2">
    <location>
        <begin position="27"/>
        <end position="135"/>
    </location>
</feature>
<proteinExistence type="predicted"/>
<dbReference type="Proteomes" id="UP000516428">
    <property type="component" value="Plasmid unnamed2"/>
</dbReference>
<keyword evidence="3" id="KW-0614">Plasmid</keyword>
<protein>
    <recommendedName>
        <fullName evidence="5">Proline-rich protein</fullName>
    </recommendedName>
</protein>
<evidence type="ECO:0000313" key="4">
    <source>
        <dbReference type="Proteomes" id="UP000516428"/>
    </source>
</evidence>
<feature type="compositionally biased region" description="Polar residues" evidence="1">
    <location>
        <begin position="57"/>
        <end position="72"/>
    </location>
</feature>
<dbReference type="AlphaFoldDB" id="A0A7H1BL02"/>